<organism evidence="2 3">
    <name type="scientific">Caenorhabditis auriculariae</name>
    <dbReference type="NCBI Taxonomy" id="2777116"/>
    <lineage>
        <taxon>Eukaryota</taxon>
        <taxon>Metazoa</taxon>
        <taxon>Ecdysozoa</taxon>
        <taxon>Nematoda</taxon>
        <taxon>Chromadorea</taxon>
        <taxon>Rhabditida</taxon>
        <taxon>Rhabditina</taxon>
        <taxon>Rhabditomorpha</taxon>
        <taxon>Rhabditoidea</taxon>
        <taxon>Rhabditidae</taxon>
        <taxon>Peloderinae</taxon>
        <taxon>Caenorhabditis</taxon>
    </lineage>
</organism>
<proteinExistence type="predicted"/>
<gene>
    <name evidence="2" type="ORF">CAUJ_LOCUS2253</name>
</gene>
<reference evidence="2" key="1">
    <citation type="submission" date="2020-10" db="EMBL/GenBank/DDBJ databases">
        <authorList>
            <person name="Kikuchi T."/>
        </authorList>
    </citation>
    <scope>NUCLEOTIDE SEQUENCE</scope>
    <source>
        <strain evidence="2">NKZ352</strain>
    </source>
</reference>
<dbReference type="AlphaFoldDB" id="A0A8S1GTJ4"/>
<dbReference type="Proteomes" id="UP000835052">
    <property type="component" value="Unassembled WGS sequence"/>
</dbReference>
<feature type="compositionally biased region" description="Low complexity" evidence="1">
    <location>
        <begin position="291"/>
        <end position="311"/>
    </location>
</feature>
<evidence type="ECO:0000313" key="3">
    <source>
        <dbReference type="Proteomes" id="UP000835052"/>
    </source>
</evidence>
<sequence length="391" mass="44589">MEDSGEMTETVDELLDDVRKKVTDYLNDSPLNFRPHDLFLYFEDDNIVAEEDLDLTFPEFRKKYATDEEKQDEMIDSLKKTLLLGSVYVDNLSISTIIGFCRDLMSIPEALANYPGFPKAPSTSFRHFFVKSFGERSSTTRDEDIMDRLNKLTSERVIDHLSGWRDEVSQYIEDLERFEGEFGMELSSKQKERIHLYVERSTSLVNQIEQKIDTKKESASEDEQVWLGFREAMLGSFSHLPRGEQESACRELFEKTDSRVRTELGRHASGIGTSKAPSAKKRRRIEFSPFVRKSSSVPRSNSVSSTNSYSKVRLESREPSFSPGSSSYTKEEEEKTPSPRAEEQNIAPTTSPSSMKNHKEPSATSSISLSEKRVRKKSKLLGDDFALGKIS</sequence>
<feature type="compositionally biased region" description="Basic and acidic residues" evidence="1">
    <location>
        <begin position="329"/>
        <end position="343"/>
    </location>
</feature>
<feature type="region of interest" description="Disordered" evidence="1">
    <location>
        <begin position="260"/>
        <end position="391"/>
    </location>
</feature>
<keyword evidence="3" id="KW-1185">Reference proteome</keyword>
<name>A0A8S1GTJ4_9PELO</name>
<dbReference type="EMBL" id="CAJGYM010000004">
    <property type="protein sequence ID" value="CAD6186334.1"/>
    <property type="molecule type" value="Genomic_DNA"/>
</dbReference>
<feature type="compositionally biased region" description="Low complexity" evidence="1">
    <location>
        <begin position="319"/>
        <end position="328"/>
    </location>
</feature>
<accession>A0A8S1GTJ4</accession>
<protein>
    <submittedName>
        <fullName evidence="2">Uncharacterized protein</fullName>
    </submittedName>
</protein>
<feature type="compositionally biased region" description="Polar residues" evidence="1">
    <location>
        <begin position="346"/>
        <end position="355"/>
    </location>
</feature>
<evidence type="ECO:0000256" key="1">
    <source>
        <dbReference type="SAM" id="MobiDB-lite"/>
    </source>
</evidence>
<comment type="caution">
    <text evidence="2">The sequence shown here is derived from an EMBL/GenBank/DDBJ whole genome shotgun (WGS) entry which is preliminary data.</text>
</comment>
<evidence type="ECO:0000313" key="2">
    <source>
        <dbReference type="EMBL" id="CAD6186334.1"/>
    </source>
</evidence>